<dbReference type="Proteomes" id="UP000607397">
    <property type="component" value="Unassembled WGS sequence"/>
</dbReference>
<dbReference type="RefSeq" id="WP_161825151.1">
    <property type="nucleotide sequence ID" value="NZ_WVIC01000015.1"/>
</dbReference>
<evidence type="ECO:0000313" key="1">
    <source>
        <dbReference type="EMBL" id="NCJ06674.1"/>
    </source>
</evidence>
<gene>
    <name evidence="1" type="ORF">GS597_09175</name>
</gene>
<reference evidence="1" key="1">
    <citation type="submission" date="2019-12" db="EMBL/GenBank/DDBJ databases">
        <title>High-Quality draft genome sequences of three cyanobacteria isolated from the limestone walls of the Old Cathedral of Coimbra.</title>
        <authorList>
            <person name="Tiago I."/>
            <person name="Soares F."/>
            <person name="Portugal A."/>
        </authorList>
    </citation>
    <scope>NUCLEOTIDE SEQUENCE [LARGE SCALE GENOMIC DNA]</scope>
    <source>
        <strain evidence="1">C</strain>
    </source>
</reference>
<proteinExistence type="predicted"/>
<protein>
    <submittedName>
        <fullName evidence="1">Uncharacterized protein</fullName>
    </submittedName>
</protein>
<organism evidence="1 2">
    <name type="scientific">Petrachloros mirabilis ULC683</name>
    <dbReference type="NCBI Taxonomy" id="2781853"/>
    <lineage>
        <taxon>Bacteria</taxon>
        <taxon>Bacillati</taxon>
        <taxon>Cyanobacteriota</taxon>
        <taxon>Cyanophyceae</taxon>
        <taxon>Synechococcales</taxon>
        <taxon>Petrachlorosaceae</taxon>
        <taxon>Petrachloros</taxon>
        <taxon>Petrachloros mirabilis</taxon>
    </lineage>
</organism>
<evidence type="ECO:0000313" key="2">
    <source>
        <dbReference type="Proteomes" id="UP000607397"/>
    </source>
</evidence>
<keyword evidence="2" id="KW-1185">Reference proteome</keyword>
<comment type="caution">
    <text evidence="1">The sequence shown here is derived from an EMBL/GenBank/DDBJ whole genome shotgun (WGS) entry which is preliminary data.</text>
</comment>
<dbReference type="AlphaFoldDB" id="A0A8K1ZWX7"/>
<accession>A0A8K1ZWX7</accession>
<name>A0A8K1ZWX7_9CYAN</name>
<dbReference type="EMBL" id="WVIC01000015">
    <property type="protein sequence ID" value="NCJ06674.1"/>
    <property type="molecule type" value="Genomic_DNA"/>
</dbReference>
<sequence length="48" mass="5601">MNDKIPDAADIIYWTQKIFEVDEITAIQWLDQAILQGELEALLYELGY</sequence>